<feature type="transmembrane region" description="Helical" evidence="1">
    <location>
        <begin position="44"/>
        <end position="68"/>
    </location>
</feature>
<reference evidence="2 3" key="1">
    <citation type="journal article" date="2019" name="Sci. Rep.">
        <title>Nanopore sequencing improves the draft genome of the human pathogenic amoeba Naegleria fowleri.</title>
        <authorList>
            <person name="Liechti N."/>
            <person name="Schurch N."/>
            <person name="Bruggmann R."/>
            <person name="Wittwer M."/>
        </authorList>
    </citation>
    <scope>NUCLEOTIDE SEQUENCE [LARGE SCALE GENOMIC DNA]</scope>
    <source>
        <strain evidence="2 3">ATCC 30894</strain>
    </source>
</reference>
<dbReference type="OMA" id="NIHATYS"/>
<accession>A0A6A5BER5</accession>
<keyword evidence="3" id="KW-1185">Reference proteome</keyword>
<feature type="transmembrane region" description="Helical" evidence="1">
    <location>
        <begin position="385"/>
        <end position="408"/>
    </location>
</feature>
<dbReference type="Proteomes" id="UP000444721">
    <property type="component" value="Unassembled WGS sequence"/>
</dbReference>
<evidence type="ECO:0008006" key="4">
    <source>
        <dbReference type="Google" id="ProtNLM"/>
    </source>
</evidence>
<dbReference type="Gene3D" id="3.30.70.1230">
    <property type="entry name" value="Nucleotide cyclase"/>
    <property type="match status" value="1"/>
</dbReference>
<dbReference type="SUPFAM" id="SSF55073">
    <property type="entry name" value="Nucleotide cyclase"/>
    <property type="match status" value="1"/>
</dbReference>
<evidence type="ECO:0000256" key="1">
    <source>
        <dbReference type="SAM" id="Phobius"/>
    </source>
</evidence>
<evidence type="ECO:0000313" key="3">
    <source>
        <dbReference type="Proteomes" id="UP000444721"/>
    </source>
</evidence>
<dbReference type="VEuPathDB" id="AmoebaDB:NF0121570"/>
<keyword evidence="1" id="KW-1133">Transmembrane helix</keyword>
<proteinExistence type="predicted"/>
<dbReference type="AlphaFoldDB" id="A0A6A5BER5"/>
<comment type="caution">
    <text evidence="2">The sequence shown here is derived from an EMBL/GenBank/DDBJ whole genome shotgun (WGS) entry which is preliminary data.</text>
</comment>
<keyword evidence="1" id="KW-0812">Transmembrane</keyword>
<dbReference type="GeneID" id="68117420"/>
<dbReference type="VEuPathDB" id="AmoebaDB:FDP41_010205"/>
<name>A0A6A5BER5_NAEFO</name>
<keyword evidence="1" id="KW-0472">Membrane</keyword>
<dbReference type="Gene3D" id="3.30.450.20">
    <property type="entry name" value="PAS domain"/>
    <property type="match status" value="1"/>
</dbReference>
<organism evidence="2 3">
    <name type="scientific">Naegleria fowleri</name>
    <name type="common">Brain eating amoeba</name>
    <dbReference type="NCBI Taxonomy" id="5763"/>
    <lineage>
        <taxon>Eukaryota</taxon>
        <taxon>Discoba</taxon>
        <taxon>Heterolobosea</taxon>
        <taxon>Tetramitia</taxon>
        <taxon>Eutetramitia</taxon>
        <taxon>Vahlkampfiidae</taxon>
        <taxon>Naegleria</taxon>
    </lineage>
</organism>
<dbReference type="InterPro" id="IPR029787">
    <property type="entry name" value="Nucleotide_cyclase"/>
</dbReference>
<evidence type="ECO:0000313" key="2">
    <source>
        <dbReference type="EMBL" id="KAF0971529.1"/>
    </source>
</evidence>
<gene>
    <name evidence="2" type="ORF">FDP41_010205</name>
</gene>
<sequence length="843" mass="94875">MTRKIVPTVSTTSSTDSVNQELLQTPNNSGNILDKKPVALEGWFSLRVVIILMIIALLVTCSVLIWLASFIGSNQTFTELSNSLISQVGNKIIVYLKGEISPISGLAKTIAEDFNSGVIGRRALNYLWTKNEIYRFSGFGVYFPNEFYSYTNLTYFKNGVSNQQFIMYYKPEGMIGVEVWYANETDGSKVSIFSNQTTPFIVSQRDYYVTSMKYFDLYQRDGVYGDTYIVTNSTSVMYYSAKLFDPVLYAANKTKSVVGISKVNISLLSIERFLSSLKLLGNGYVLVSESSGMVIGGSINTTALNKISRVSLFELTDRNAGILMKDIANKYGALSNTPDSFQINSMGVDYLIYRMNFELENLSWNVYMVIYMEDVTKTSTINTGISIAIATVVIFIGLLMSIVIGYLITHPLRYLKNQFMKIKKFDLDKMSFTSSRFKEIDSIYEDLHDMVAWLNEFKSFLPEAIFNQLRNMEEEEQNIIDPRKSNTLHESNSKIAVHNEQHTMVGLSSHGFSFSSRNGSSLINKKLDPHGNLFKLGLIEKEVSVVTIRIVDMFKSVTVSEISHVFAKIANGLSVVSKSMQADVQVLGVDEYRLSFTQGKRKPNLAAMDASLKIAKTLESALKNFGKAYICIGIATGKTNIGNLGTNQMRVYSIVGPLIENSKKLASLCHARKCHILADSNSVCAEGKSAFVVRPVERLLIENETFHGSVSSIYEVMKENNFERDEWMYELEQQKTNSRFKDFEAAFSIFEDRNLSSMSDSIILERIMESQKILTTHLEKHPEDAESTNRILNILKVLNDKSKYEGHHLGTALLSYHTMMKKSFDEILILSNESLHLSSVAID</sequence>
<dbReference type="RefSeq" id="XP_044556245.1">
    <property type="nucleotide sequence ID" value="XM_044700478.1"/>
</dbReference>
<dbReference type="EMBL" id="VFQX01000077">
    <property type="protein sequence ID" value="KAF0971529.1"/>
    <property type="molecule type" value="Genomic_DNA"/>
</dbReference>
<dbReference type="OrthoDB" id="10391493at2759"/>
<dbReference type="VEuPathDB" id="AmoebaDB:NfTy_035050"/>
<protein>
    <recommendedName>
        <fullName evidence="4">Guanylate cyclase domain-containing protein</fullName>
    </recommendedName>
</protein>